<proteinExistence type="predicted"/>
<dbReference type="Pfam" id="PF13400">
    <property type="entry name" value="Tad"/>
    <property type="match status" value="1"/>
</dbReference>
<dbReference type="InterPro" id="IPR036465">
    <property type="entry name" value="vWFA_dom_sf"/>
</dbReference>
<keyword evidence="1" id="KW-1133">Transmembrane helix</keyword>
<name>A0A1G7I7S2_9SPHN</name>
<gene>
    <name evidence="3" type="ORF">SAMN05216557_102145</name>
</gene>
<protein>
    <submittedName>
        <fullName evidence="3">Flp pilus assembly protein TadG</fullName>
    </submittedName>
</protein>
<keyword evidence="1" id="KW-0812">Transmembrane</keyword>
<evidence type="ECO:0000313" key="3">
    <source>
        <dbReference type="EMBL" id="SDF08722.1"/>
    </source>
</evidence>
<evidence type="ECO:0000259" key="2">
    <source>
        <dbReference type="Pfam" id="PF13400"/>
    </source>
</evidence>
<dbReference type="InterPro" id="IPR028087">
    <property type="entry name" value="Tad_N"/>
</dbReference>
<keyword evidence="4" id="KW-1185">Reference proteome</keyword>
<reference evidence="3 4" key="1">
    <citation type="submission" date="2016-10" db="EMBL/GenBank/DDBJ databases">
        <authorList>
            <person name="Varghese N."/>
            <person name="Submissions S."/>
        </authorList>
    </citation>
    <scope>NUCLEOTIDE SEQUENCE [LARGE SCALE GENOMIC DNA]</scope>
    <source>
        <strain evidence="3 4">S7-754</strain>
    </source>
</reference>
<evidence type="ECO:0000313" key="4">
    <source>
        <dbReference type="Proteomes" id="UP000323502"/>
    </source>
</evidence>
<dbReference type="SUPFAM" id="SSF53300">
    <property type="entry name" value="vWA-like"/>
    <property type="match status" value="1"/>
</dbReference>
<sequence length="469" mass="50138">MTVADLIAAASRGVRRLHEDRRGNVLMLTAFALLPITFATGMGIDYSRAKRTESKLDAVADAASLAAVTQVTMEKPVGAACAAARSTFVSQTGGLDGLSLDVSQPSGLTIVITDTYASGTAAPYICPTNPNANATGERPLTRKAVVTYGGTSANSFAGVLGVATLAVAGTSTSQTIKAPYMDVYLALDTSQSMGLAASDEDAKKLWTLTYDLNSEDKKYKRGCQFGCHVQGKLANGSWEKYSNEAIANKYGIKLRVDIERIAALDMINTALNSQNKNRFYRFGVYEFGTEMRKVQSLTDDLSSVENTVSKLTLGPNDGNIGYGDTNLAAVMNGMAAQIPASGDGTTQADARKFLFIVTDGVQDLCGSSHCMALMDPAKCETLKRDKKVTIGIVYTTYLPVKKFPADEKSTELAFEYNWLIAPLPPSKIRPRLEECASPGWLLEAADGDGIHAAMLKLFTQATQAPTIIH</sequence>
<dbReference type="Proteomes" id="UP000323502">
    <property type="component" value="Unassembled WGS sequence"/>
</dbReference>
<accession>A0A1G7I7S2</accession>
<dbReference type="AlphaFoldDB" id="A0A1G7I7S2"/>
<keyword evidence="1" id="KW-0472">Membrane</keyword>
<evidence type="ECO:0000256" key="1">
    <source>
        <dbReference type="SAM" id="Phobius"/>
    </source>
</evidence>
<feature type="domain" description="Putative Flp pilus-assembly TadG-like N-terminal" evidence="2">
    <location>
        <begin position="23"/>
        <end position="69"/>
    </location>
</feature>
<dbReference type="EMBL" id="FNBI01000002">
    <property type="protein sequence ID" value="SDF08722.1"/>
    <property type="molecule type" value="Genomic_DNA"/>
</dbReference>
<feature type="transmembrane region" description="Helical" evidence="1">
    <location>
        <begin position="25"/>
        <end position="44"/>
    </location>
</feature>
<dbReference type="Gene3D" id="3.40.50.410">
    <property type="entry name" value="von Willebrand factor, type A domain"/>
    <property type="match status" value="1"/>
</dbReference>
<organism evidence="3 4">
    <name type="scientific">Sphingomonas carotinifaciens</name>
    <dbReference type="NCBI Taxonomy" id="1166323"/>
    <lineage>
        <taxon>Bacteria</taxon>
        <taxon>Pseudomonadati</taxon>
        <taxon>Pseudomonadota</taxon>
        <taxon>Alphaproteobacteria</taxon>
        <taxon>Sphingomonadales</taxon>
        <taxon>Sphingomonadaceae</taxon>
        <taxon>Sphingomonas</taxon>
    </lineage>
</organism>